<name>A0A835QQ10_VANPL</name>
<organism evidence="1 2">
    <name type="scientific">Vanilla planifolia</name>
    <name type="common">Vanilla</name>
    <dbReference type="NCBI Taxonomy" id="51239"/>
    <lineage>
        <taxon>Eukaryota</taxon>
        <taxon>Viridiplantae</taxon>
        <taxon>Streptophyta</taxon>
        <taxon>Embryophyta</taxon>
        <taxon>Tracheophyta</taxon>
        <taxon>Spermatophyta</taxon>
        <taxon>Magnoliopsida</taxon>
        <taxon>Liliopsida</taxon>
        <taxon>Asparagales</taxon>
        <taxon>Orchidaceae</taxon>
        <taxon>Vanilloideae</taxon>
        <taxon>Vanilleae</taxon>
        <taxon>Vanilla</taxon>
    </lineage>
</organism>
<keyword evidence="2" id="KW-1185">Reference proteome</keyword>
<feature type="non-terminal residue" evidence="1">
    <location>
        <position position="58"/>
    </location>
</feature>
<evidence type="ECO:0000313" key="2">
    <source>
        <dbReference type="Proteomes" id="UP000636800"/>
    </source>
</evidence>
<sequence>DLLHLSLYFYLAIGRWVHRDHTFSITAVAPSPASTRGDSRLGIPSHLLARQNEEAVDG</sequence>
<accession>A0A835QQ10</accession>
<evidence type="ECO:0000313" key="1">
    <source>
        <dbReference type="EMBL" id="KAG0476599.1"/>
    </source>
</evidence>
<comment type="caution">
    <text evidence="1">The sequence shown here is derived from an EMBL/GenBank/DDBJ whole genome shotgun (WGS) entry which is preliminary data.</text>
</comment>
<dbReference type="AlphaFoldDB" id="A0A835QQ10"/>
<protein>
    <submittedName>
        <fullName evidence="1">Uncharacterized protein</fullName>
    </submittedName>
</protein>
<dbReference type="Proteomes" id="UP000636800">
    <property type="component" value="Chromosome 6"/>
</dbReference>
<gene>
    <name evidence="1" type="ORF">HPP92_013440</name>
</gene>
<proteinExistence type="predicted"/>
<reference evidence="1 2" key="1">
    <citation type="journal article" date="2020" name="Nat. Food">
        <title>A phased Vanilla planifolia genome enables genetic improvement of flavour and production.</title>
        <authorList>
            <person name="Hasing T."/>
            <person name="Tang H."/>
            <person name="Brym M."/>
            <person name="Khazi F."/>
            <person name="Huang T."/>
            <person name="Chambers A.H."/>
        </authorList>
    </citation>
    <scope>NUCLEOTIDE SEQUENCE [LARGE SCALE GENOMIC DNA]</scope>
    <source>
        <tissue evidence="1">Leaf</tissue>
    </source>
</reference>
<dbReference type="EMBL" id="JADCNL010000006">
    <property type="protein sequence ID" value="KAG0476599.1"/>
    <property type="molecule type" value="Genomic_DNA"/>
</dbReference>
<feature type="non-terminal residue" evidence="1">
    <location>
        <position position="1"/>
    </location>
</feature>